<protein>
    <submittedName>
        <fullName evidence="1">Uncharacterized protein</fullName>
    </submittedName>
</protein>
<keyword evidence="2" id="KW-1185">Reference proteome</keyword>
<comment type="caution">
    <text evidence="1">The sequence shown here is derived from an EMBL/GenBank/DDBJ whole genome shotgun (WGS) entry which is preliminary data.</text>
</comment>
<dbReference type="Proteomes" id="UP001141806">
    <property type="component" value="Unassembled WGS sequence"/>
</dbReference>
<dbReference type="AlphaFoldDB" id="A0A9Q0H3V5"/>
<proteinExistence type="predicted"/>
<sequence>MVMTLTKRLLAPTPCNSLNPRPCPPLQLLTPLGSCITGGDTCQVYFPVLLRLNVPTVKDSKFNLFSTNATNLCDSRKLCHSGTLSRFALLTTLAMLKCLSLPGNP</sequence>
<name>A0A9Q0H3V5_9MAGN</name>
<organism evidence="1 2">
    <name type="scientific">Protea cynaroides</name>
    <dbReference type="NCBI Taxonomy" id="273540"/>
    <lineage>
        <taxon>Eukaryota</taxon>
        <taxon>Viridiplantae</taxon>
        <taxon>Streptophyta</taxon>
        <taxon>Embryophyta</taxon>
        <taxon>Tracheophyta</taxon>
        <taxon>Spermatophyta</taxon>
        <taxon>Magnoliopsida</taxon>
        <taxon>Proteales</taxon>
        <taxon>Proteaceae</taxon>
        <taxon>Protea</taxon>
    </lineage>
</organism>
<dbReference type="EMBL" id="JAMYWD010000010">
    <property type="protein sequence ID" value="KAJ4959128.1"/>
    <property type="molecule type" value="Genomic_DNA"/>
</dbReference>
<evidence type="ECO:0000313" key="2">
    <source>
        <dbReference type="Proteomes" id="UP001141806"/>
    </source>
</evidence>
<reference evidence="1" key="1">
    <citation type="journal article" date="2023" name="Plant J.">
        <title>The genome of the king protea, Protea cynaroides.</title>
        <authorList>
            <person name="Chang J."/>
            <person name="Duong T.A."/>
            <person name="Schoeman C."/>
            <person name="Ma X."/>
            <person name="Roodt D."/>
            <person name="Barker N."/>
            <person name="Li Z."/>
            <person name="Van de Peer Y."/>
            <person name="Mizrachi E."/>
        </authorList>
    </citation>
    <scope>NUCLEOTIDE SEQUENCE</scope>
    <source>
        <tissue evidence="1">Young leaves</tissue>
    </source>
</reference>
<accession>A0A9Q0H3V5</accession>
<evidence type="ECO:0000313" key="1">
    <source>
        <dbReference type="EMBL" id="KAJ4959128.1"/>
    </source>
</evidence>
<gene>
    <name evidence="1" type="ORF">NE237_026239</name>
</gene>